<dbReference type="Pfam" id="PF26343">
    <property type="entry name" value="VapC50_C"/>
    <property type="match status" value="1"/>
</dbReference>
<evidence type="ECO:0000256" key="4">
    <source>
        <dbReference type="ARBA" id="ARBA00022842"/>
    </source>
</evidence>
<sequence length="159" mass="17676">MARYAAVLDACALVPIVLADTLLRIAELGLYRPLWSARIFAETIDAISEIHPTIPLEQIQRRFADMDATFEDAYIQGWEGLEATVKLPDPNDRHVVAAAMHGRADAIVTFNVRDFPADVLGPLNIEVIHPDDFLLDQLDLNPRTVLDLLRKQAAGSHIN</sequence>
<evidence type="ECO:0000259" key="6">
    <source>
        <dbReference type="Pfam" id="PF26343"/>
    </source>
</evidence>
<comment type="caution">
    <text evidence="7">The sequence shown here is derived from an EMBL/GenBank/DDBJ whole genome shotgun (WGS) entry which is preliminary data.</text>
</comment>
<keyword evidence="8" id="KW-1185">Reference proteome</keyword>
<evidence type="ECO:0000256" key="2">
    <source>
        <dbReference type="ARBA" id="ARBA00022723"/>
    </source>
</evidence>
<dbReference type="InterPro" id="IPR029060">
    <property type="entry name" value="PIN-like_dom_sf"/>
</dbReference>
<protein>
    <submittedName>
        <fullName evidence="7">PIN domain-containing protein</fullName>
    </submittedName>
</protein>
<feature type="domain" description="PIN" evidence="5">
    <location>
        <begin position="6"/>
        <end position="113"/>
    </location>
</feature>
<keyword evidence="2" id="KW-0479">Metal-binding</keyword>
<evidence type="ECO:0000256" key="1">
    <source>
        <dbReference type="ARBA" id="ARBA00022722"/>
    </source>
</evidence>
<evidence type="ECO:0000313" key="7">
    <source>
        <dbReference type="EMBL" id="MEX6430010.1"/>
    </source>
</evidence>
<organism evidence="7 8">
    <name type="scientific">Ferrimicrobium acidiphilum</name>
    <dbReference type="NCBI Taxonomy" id="121039"/>
    <lineage>
        <taxon>Bacteria</taxon>
        <taxon>Bacillati</taxon>
        <taxon>Actinomycetota</taxon>
        <taxon>Acidimicrobiia</taxon>
        <taxon>Acidimicrobiales</taxon>
        <taxon>Acidimicrobiaceae</taxon>
        <taxon>Ferrimicrobium</taxon>
    </lineage>
</organism>
<reference evidence="7 8" key="1">
    <citation type="submission" date="2024-07" db="EMBL/GenBank/DDBJ databases">
        <title>Draft Genome Sequence of Ferrimicrobium acidiphilum Strain YE2023, Isolated from a Pulp of Bioleach Reactor.</title>
        <authorList>
            <person name="Elkina Y.A."/>
            <person name="Bulaeva A.G."/>
            <person name="Beletsky A.V."/>
            <person name="Mardanov A.V."/>
        </authorList>
    </citation>
    <scope>NUCLEOTIDE SEQUENCE [LARGE SCALE GENOMIC DNA]</scope>
    <source>
        <strain evidence="7 8">YE2023</strain>
    </source>
</reference>
<keyword evidence="4" id="KW-0460">Magnesium</keyword>
<name>A0ABV3Y400_9ACTN</name>
<accession>A0ABV3Y400</accession>
<dbReference type="InterPro" id="IPR058652">
    <property type="entry name" value="VapC50_C"/>
</dbReference>
<gene>
    <name evidence="7" type="ORF">AB6A68_09185</name>
</gene>
<dbReference type="SUPFAM" id="SSF88723">
    <property type="entry name" value="PIN domain-like"/>
    <property type="match status" value="1"/>
</dbReference>
<evidence type="ECO:0000259" key="5">
    <source>
        <dbReference type="Pfam" id="PF13470"/>
    </source>
</evidence>
<dbReference type="Proteomes" id="UP001560267">
    <property type="component" value="Unassembled WGS sequence"/>
</dbReference>
<dbReference type="EMBL" id="JBFSHR010000032">
    <property type="protein sequence ID" value="MEX6430010.1"/>
    <property type="molecule type" value="Genomic_DNA"/>
</dbReference>
<feature type="domain" description="VapC50 C-terminal" evidence="6">
    <location>
        <begin position="130"/>
        <end position="154"/>
    </location>
</feature>
<evidence type="ECO:0000256" key="3">
    <source>
        <dbReference type="ARBA" id="ARBA00022801"/>
    </source>
</evidence>
<keyword evidence="1" id="KW-0540">Nuclease</keyword>
<proteinExistence type="predicted"/>
<dbReference type="InterPro" id="IPR002716">
    <property type="entry name" value="PIN_dom"/>
</dbReference>
<keyword evidence="3" id="KW-0378">Hydrolase</keyword>
<evidence type="ECO:0000313" key="8">
    <source>
        <dbReference type="Proteomes" id="UP001560267"/>
    </source>
</evidence>
<dbReference type="Pfam" id="PF13470">
    <property type="entry name" value="PIN_3"/>
    <property type="match status" value="1"/>
</dbReference>